<evidence type="ECO:0000256" key="1">
    <source>
        <dbReference type="ARBA" id="ARBA00009924"/>
    </source>
</evidence>
<evidence type="ECO:0000259" key="5">
    <source>
        <dbReference type="Pfam" id="PF03976"/>
    </source>
</evidence>
<feature type="domain" description="Polyphosphate kinase-2-related" evidence="5">
    <location>
        <begin position="9"/>
        <end position="231"/>
    </location>
</feature>
<organism evidence="6 7">
    <name type="scientific">Phenylobacterium haematophilum</name>
    <dbReference type="NCBI Taxonomy" id="98513"/>
    <lineage>
        <taxon>Bacteria</taxon>
        <taxon>Pseudomonadati</taxon>
        <taxon>Pseudomonadota</taxon>
        <taxon>Alphaproteobacteria</taxon>
        <taxon>Caulobacterales</taxon>
        <taxon>Caulobacteraceae</taxon>
        <taxon>Phenylobacterium</taxon>
    </lineage>
</organism>
<dbReference type="InterPro" id="IPR016898">
    <property type="entry name" value="Polyphosphate_phosphotransfera"/>
</dbReference>
<evidence type="ECO:0000256" key="4">
    <source>
        <dbReference type="RuleBase" id="RU369062"/>
    </source>
</evidence>
<dbReference type="InterPro" id="IPR022488">
    <property type="entry name" value="PPK2-related"/>
</dbReference>
<comment type="caution">
    <text evidence="6">The sequence shown here is derived from an EMBL/GenBank/DDBJ whole genome shotgun (WGS) entry which is preliminary data.</text>
</comment>
<dbReference type="GO" id="GO:0006793">
    <property type="term" value="P:phosphorus metabolic process"/>
    <property type="evidence" value="ECO:0007669"/>
    <property type="project" value="InterPro"/>
</dbReference>
<keyword evidence="7" id="KW-1185">Reference proteome</keyword>
<comment type="subunit">
    <text evidence="4">Homotetramer.</text>
</comment>
<evidence type="ECO:0000313" key="7">
    <source>
        <dbReference type="Proteomes" id="UP000530564"/>
    </source>
</evidence>
<dbReference type="InterPro" id="IPR027417">
    <property type="entry name" value="P-loop_NTPase"/>
</dbReference>
<dbReference type="Pfam" id="PF03976">
    <property type="entry name" value="PPK2"/>
    <property type="match status" value="1"/>
</dbReference>
<dbReference type="EMBL" id="JACIDK010000002">
    <property type="protein sequence ID" value="MBB3891252.1"/>
    <property type="molecule type" value="Genomic_DNA"/>
</dbReference>
<dbReference type="PIRSF" id="PIRSF028756">
    <property type="entry name" value="PPK2_prd"/>
    <property type="match status" value="1"/>
</dbReference>
<dbReference type="InterPro" id="IPR022486">
    <property type="entry name" value="PPK2_PA0141"/>
</dbReference>
<dbReference type="GO" id="GO:0008976">
    <property type="term" value="F:polyphosphate kinase activity"/>
    <property type="evidence" value="ECO:0007669"/>
    <property type="project" value="UniProtKB-UniRule"/>
</dbReference>
<protein>
    <recommendedName>
        <fullName evidence="4">ADP/GDP-polyphosphate phosphotransferase</fullName>
        <ecNumber evidence="4">2.7.4.-</ecNumber>
    </recommendedName>
    <alternativeName>
        <fullName evidence="4">Polyphosphate kinase PPK2</fullName>
    </alternativeName>
</protein>
<dbReference type="PANTHER" id="PTHR34383:SF1">
    <property type="entry name" value="ADP-POLYPHOSPHATE PHOSPHOTRANSFERASE"/>
    <property type="match status" value="1"/>
</dbReference>
<comment type="similarity">
    <text evidence="1 4">Belongs to the polyphosphate kinase 2 (PPK2) family. Class I subfamily.</text>
</comment>
<dbReference type="AlphaFoldDB" id="A0A840A1C5"/>
<evidence type="ECO:0000313" key="6">
    <source>
        <dbReference type="EMBL" id="MBB3891252.1"/>
    </source>
</evidence>
<gene>
    <name evidence="6" type="ORF">GGQ61_001969</name>
</gene>
<dbReference type="RefSeq" id="WP_183771951.1">
    <property type="nucleotide sequence ID" value="NZ_JACIDK010000002.1"/>
</dbReference>
<dbReference type="EC" id="2.7.4.-" evidence="4"/>
<accession>A0A840A1C5</accession>
<keyword evidence="2 4" id="KW-0808">Transferase</keyword>
<dbReference type="Proteomes" id="UP000530564">
    <property type="component" value="Unassembled WGS sequence"/>
</dbReference>
<name>A0A840A1C5_9CAUL</name>
<reference evidence="6 7" key="1">
    <citation type="submission" date="2020-08" db="EMBL/GenBank/DDBJ databases">
        <title>Genomic Encyclopedia of Type Strains, Phase IV (KMG-IV): sequencing the most valuable type-strain genomes for metagenomic binning, comparative biology and taxonomic classification.</title>
        <authorList>
            <person name="Goeker M."/>
        </authorList>
    </citation>
    <scope>NUCLEOTIDE SEQUENCE [LARGE SCALE GENOMIC DNA]</scope>
    <source>
        <strain evidence="6 7">DSM 21793</strain>
    </source>
</reference>
<evidence type="ECO:0000256" key="3">
    <source>
        <dbReference type="ARBA" id="ARBA00022777"/>
    </source>
</evidence>
<dbReference type="PANTHER" id="PTHR34383">
    <property type="entry name" value="POLYPHOSPHATE:AMP PHOSPHOTRANSFERASE-RELATED"/>
    <property type="match status" value="1"/>
</dbReference>
<keyword evidence="3 4" id="KW-0418">Kinase</keyword>
<dbReference type="SUPFAM" id="SSF52540">
    <property type="entry name" value="P-loop containing nucleoside triphosphate hydrolases"/>
    <property type="match status" value="1"/>
</dbReference>
<dbReference type="Gene3D" id="3.40.50.300">
    <property type="entry name" value="P-loop containing nucleotide triphosphate hydrolases"/>
    <property type="match status" value="1"/>
</dbReference>
<sequence>MAKSDNDNNDDLYEAELAKLQLALVRYQQHAMKSGDKVLVIFEGRDAAGKDGTISRITEHLSIRATRVVALPKPTELESSQWYFQRYVPHLPSAGQVVIFNRSWYNRAGVERVMGFSSDHDQEIFLRDVPHFEEMLVESGLKLVKIWLDISQKEQAERLKARREDPLKALKTSPLDDVAQEKWADYSAARDTMLTRTHQAMAPWTCVVTDKKKVARINVMRHLVKTIAPDDIAESVDAPDGDVLFPFEIGAIAEGRLNK</sequence>
<dbReference type="NCBIfam" id="TIGR03707">
    <property type="entry name" value="PPK2_P_aer"/>
    <property type="match status" value="1"/>
</dbReference>
<proteinExistence type="inferred from homology"/>
<comment type="function">
    <text evidence="4">Uses inorganic polyphosphate (polyP) as a donor to convert GDP to GTP or ADP to ATP.</text>
</comment>
<evidence type="ECO:0000256" key="2">
    <source>
        <dbReference type="ARBA" id="ARBA00022679"/>
    </source>
</evidence>